<proteinExistence type="predicted"/>
<evidence type="ECO:0000313" key="1">
    <source>
        <dbReference type="EMBL" id="GJT35851.1"/>
    </source>
</evidence>
<accession>A0ABQ5DCA0</accession>
<sequence>MSLLTPSDIQHSAATQIWGCYRLVSRAKVIENQQSCLLHHLRLPTLPSTPTLSQGGYFGEPMRRYLMEAFHDGLPMQPVASPSLDYITGPEDEREPMFIQPHDPDYVPEPIYPEYIPLEDEHVFPVEEQPLPPVDSPTVELVSPPEGTEPIIPPSSTDISTTRARITVRL</sequence>
<dbReference type="Proteomes" id="UP001151760">
    <property type="component" value="Unassembled WGS sequence"/>
</dbReference>
<gene>
    <name evidence="1" type="ORF">Tco_0926270</name>
</gene>
<name>A0ABQ5DCA0_9ASTR</name>
<reference evidence="1" key="1">
    <citation type="journal article" date="2022" name="Int. J. Mol. Sci.">
        <title>Draft Genome of Tanacetum Coccineum: Genomic Comparison of Closely Related Tanacetum-Family Plants.</title>
        <authorList>
            <person name="Yamashiro T."/>
            <person name="Shiraishi A."/>
            <person name="Nakayama K."/>
            <person name="Satake H."/>
        </authorList>
    </citation>
    <scope>NUCLEOTIDE SEQUENCE</scope>
</reference>
<keyword evidence="2" id="KW-1185">Reference proteome</keyword>
<dbReference type="EMBL" id="BQNB010015086">
    <property type="protein sequence ID" value="GJT35851.1"/>
    <property type="molecule type" value="Genomic_DNA"/>
</dbReference>
<evidence type="ECO:0000313" key="2">
    <source>
        <dbReference type="Proteomes" id="UP001151760"/>
    </source>
</evidence>
<comment type="caution">
    <text evidence="1">The sequence shown here is derived from an EMBL/GenBank/DDBJ whole genome shotgun (WGS) entry which is preliminary data.</text>
</comment>
<reference evidence="1" key="2">
    <citation type="submission" date="2022-01" db="EMBL/GenBank/DDBJ databases">
        <authorList>
            <person name="Yamashiro T."/>
            <person name="Shiraishi A."/>
            <person name="Satake H."/>
            <person name="Nakayama K."/>
        </authorList>
    </citation>
    <scope>NUCLEOTIDE SEQUENCE</scope>
</reference>
<protein>
    <submittedName>
        <fullName evidence="1">Uncharacterized protein</fullName>
    </submittedName>
</protein>
<organism evidence="1 2">
    <name type="scientific">Tanacetum coccineum</name>
    <dbReference type="NCBI Taxonomy" id="301880"/>
    <lineage>
        <taxon>Eukaryota</taxon>
        <taxon>Viridiplantae</taxon>
        <taxon>Streptophyta</taxon>
        <taxon>Embryophyta</taxon>
        <taxon>Tracheophyta</taxon>
        <taxon>Spermatophyta</taxon>
        <taxon>Magnoliopsida</taxon>
        <taxon>eudicotyledons</taxon>
        <taxon>Gunneridae</taxon>
        <taxon>Pentapetalae</taxon>
        <taxon>asterids</taxon>
        <taxon>campanulids</taxon>
        <taxon>Asterales</taxon>
        <taxon>Asteraceae</taxon>
        <taxon>Asteroideae</taxon>
        <taxon>Anthemideae</taxon>
        <taxon>Anthemidinae</taxon>
        <taxon>Tanacetum</taxon>
    </lineage>
</organism>